<dbReference type="EMBL" id="BAAAOH010000001">
    <property type="protein sequence ID" value="GAA1991054.1"/>
    <property type="molecule type" value="Genomic_DNA"/>
</dbReference>
<comment type="caution">
    <text evidence="8">The sequence shown here is derived from an EMBL/GenBank/DDBJ whole genome shotgun (WGS) entry which is preliminary data.</text>
</comment>
<dbReference type="PANTHER" id="PTHR43133">
    <property type="entry name" value="RNA POLYMERASE ECF-TYPE SIGMA FACTO"/>
    <property type="match status" value="1"/>
</dbReference>
<dbReference type="SUPFAM" id="SSF88946">
    <property type="entry name" value="Sigma2 domain of RNA polymerase sigma factors"/>
    <property type="match status" value="1"/>
</dbReference>
<dbReference type="Pfam" id="PF08281">
    <property type="entry name" value="Sigma70_r4_2"/>
    <property type="match status" value="1"/>
</dbReference>
<dbReference type="CDD" id="cd06171">
    <property type="entry name" value="Sigma70_r4"/>
    <property type="match status" value="1"/>
</dbReference>
<dbReference type="InterPro" id="IPR013324">
    <property type="entry name" value="RNA_pol_sigma_r3/r4-like"/>
</dbReference>
<dbReference type="InterPro" id="IPR036388">
    <property type="entry name" value="WH-like_DNA-bd_sf"/>
</dbReference>
<sequence>MRREDRELTSALAAASADLLAYLQRRVGQDDAPDLLGETMVVAWRRVADLPAEPERARMWLFGIARGTLLNHARGERRRWALADRIRWNAGADVAAPPADEGAEVRDAIARLDPDLAELVRLVHWERFSLAEAAELTGIPASTARGRYARAKDELRAALGVAVDA</sequence>
<dbReference type="InterPro" id="IPR013249">
    <property type="entry name" value="RNA_pol_sigma70_r4_t2"/>
</dbReference>
<dbReference type="Proteomes" id="UP001500326">
    <property type="component" value="Unassembled WGS sequence"/>
</dbReference>
<evidence type="ECO:0000259" key="7">
    <source>
        <dbReference type="Pfam" id="PF08281"/>
    </source>
</evidence>
<dbReference type="Gene3D" id="1.10.1740.10">
    <property type="match status" value="1"/>
</dbReference>
<evidence type="ECO:0000256" key="3">
    <source>
        <dbReference type="ARBA" id="ARBA00023082"/>
    </source>
</evidence>
<protein>
    <submittedName>
        <fullName evidence="8">Sigma-70 family RNA polymerase sigma factor</fullName>
    </submittedName>
</protein>
<dbReference type="RefSeq" id="WP_344063442.1">
    <property type="nucleotide sequence ID" value="NZ_BAAAOH010000001.1"/>
</dbReference>
<feature type="domain" description="RNA polymerase sigma factor 70 region 4 type 2" evidence="7">
    <location>
        <begin position="104"/>
        <end position="155"/>
    </location>
</feature>
<dbReference type="NCBIfam" id="TIGR02937">
    <property type="entry name" value="sigma70-ECF"/>
    <property type="match status" value="1"/>
</dbReference>
<evidence type="ECO:0000256" key="4">
    <source>
        <dbReference type="ARBA" id="ARBA00023125"/>
    </source>
</evidence>
<evidence type="ECO:0000313" key="9">
    <source>
        <dbReference type="Proteomes" id="UP001500326"/>
    </source>
</evidence>
<keyword evidence="5" id="KW-0804">Transcription</keyword>
<dbReference type="InterPro" id="IPR007627">
    <property type="entry name" value="RNA_pol_sigma70_r2"/>
</dbReference>
<dbReference type="Gene3D" id="1.10.10.10">
    <property type="entry name" value="Winged helix-like DNA-binding domain superfamily/Winged helix DNA-binding domain"/>
    <property type="match status" value="1"/>
</dbReference>
<evidence type="ECO:0000256" key="5">
    <source>
        <dbReference type="ARBA" id="ARBA00023163"/>
    </source>
</evidence>
<keyword evidence="3" id="KW-0731">Sigma factor</keyword>
<dbReference type="SUPFAM" id="SSF88659">
    <property type="entry name" value="Sigma3 and sigma4 domains of RNA polymerase sigma factors"/>
    <property type="match status" value="1"/>
</dbReference>
<evidence type="ECO:0000256" key="1">
    <source>
        <dbReference type="ARBA" id="ARBA00010641"/>
    </source>
</evidence>
<keyword evidence="4" id="KW-0238">DNA-binding</keyword>
<evidence type="ECO:0000256" key="2">
    <source>
        <dbReference type="ARBA" id="ARBA00023015"/>
    </source>
</evidence>
<feature type="domain" description="RNA polymerase sigma-70 region 2" evidence="6">
    <location>
        <begin position="18"/>
        <end position="79"/>
    </location>
</feature>
<keyword evidence="2" id="KW-0805">Transcription regulation</keyword>
<evidence type="ECO:0000313" key="8">
    <source>
        <dbReference type="EMBL" id="GAA1991054.1"/>
    </source>
</evidence>
<dbReference type="InterPro" id="IPR013325">
    <property type="entry name" value="RNA_pol_sigma_r2"/>
</dbReference>
<dbReference type="PANTHER" id="PTHR43133:SF8">
    <property type="entry name" value="RNA POLYMERASE SIGMA FACTOR HI_1459-RELATED"/>
    <property type="match status" value="1"/>
</dbReference>
<proteinExistence type="inferred from homology"/>
<dbReference type="Pfam" id="PF04542">
    <property type="entry name" value="Sigma70_r2"/>
    <property type="match status" value="1"/>
</dbReference>
<evidence type="ECO:0000259" key="6">
    <source>
        <dbReference type="Pfam" id="PF04542"/>
    </source>
</evidence>
<organism evidence="8 9">
    <name type="scientific">Microbacterium pumilum</name>
    <dbReference type="NCBI Taxonomy" id="344165"/>
    <lineage>
        <taxon>Bacteria</taxon>
        <taxon>Bacillati</taxon>
        <taxon>Actinomycetota</taxon>
        <taxon>Actinomycetes</taxon>
        <taxon>Micrococcales</taxon>
        <taxon>Microbacteriaceae</taxon>
        <taxon>Microbacterium</taxon>
    </lineage>
</organism>
<dbReference type="InterPro" id="IPR039425">
    <property type="entry name" value="RNA_pol_sigma-70-like"/>
</dbReference>
<gene>
    <name evidence="8" type="ORF">GCM10009777_28010</name>
</gene>
<accession>A0ABN2SRG5</accession>
<dbReference type="InterPro" id="IPR014284">
    <property type="entry name" value="RNA_pol_sigma-70_dom"/>
</dbReference>
<reference evidence="8 9" key="1">
    <citation type="journal article" date="2019" name="Int. J. Syst. Evol. Microbiol.">
        <title>The Global Catalogue of Microorganisms (GCM) 10K type strain sequencing project: providing services to taxonomists for standard genome sequencing and annotation.</title>
        <authorList>
            <consortium name="The Broad Institute Genomics Platform"/>
            <consortium name="The Broad Institute Genome Sequencing Center for Infectious Disease"/>
            <person name="Wu L."/>
            <person name="Ma J."/>
        </authorList>
    </citation>
    <scope>NUCLEOTIDE SEQUENCE [LARGE SCALE GENOMIC DNA]</scope>
    <source>
        <strain evidence="8 9">JCM 14902</strain>
    </source>
</reference>
<comment type="similarity">
    <text evidence="1">Belongs to the sigma-70 factor family. ECF subfamily.</text>
</comment>
<name>A0ABN2SRG5_9MICO</name>
<keyword evidence="9" id="KW-1185">Reference proteome</keyword>